<evidence type="ECO:0000313" key="1">
    <source>
        <dbReference type="EMBL" id="KTB39151.1"/>
    </source>
</evidence>
<dbReference type="AlphaFoldDB" id="A0A0W0FS02"/>
<sequence length="138" mass="15732">MDHIEASAKIKKARTGTIPWKDRCVLIYAKGRHNKGDVARVYDVHMCQKTKSGLQITVESEVIGRRGQRQMYDYEDLVDEHWELPLHLVERPLNPAFHPKRNYIHSMTFHYDTPTSLTSSFVCSISLFNSGSGVDGIG</sequence>
<evidence type="ECO:0000313" key="2">
    <source>
        <dbReference type="Proteomes" id="UP000054988"/>
    </source>
</evidence>
<proteinExistence type="predicted"/>
<dbReference type="Proteomes" id="UP000054988">
    <property type="component" value="Unassembled WGS sequence"/>
</dbReference>
<accession>A0A0W0FS02</accession>
<reference evidence="1 2" key="1">
    <citation type="submission" date="2015-12" db="EMBL/GenBank/DDBJ databases">
        <title>Draft genome sequence of Moniliophthora roreri, the causal agent of frosty pod rot of cacao.</title>
        <authorList>
            <person name="Aime M.C."/>
            <person name="Diaz-Valderrama J.R."/>
            <person name="Kijpornyongpan T."/>
            <person name="Phillips-Mora W."/>
        </authorList>
    </citation>
    <scope>NUCLEOTIDE SEQUENCE [LARGE SCALE GENOMIC DNA]</scope>
    <source>
        <strain evidence="1 2">MCA 2952</strain>
    </source>
</reference>
<organism evidence="1 2">
    <name type="scientific">Moniliophthora roreri</name>
    <name type="common">Frosty pod rot fungus</name>
    <name type="synonym">Monilia roreri</name>
    <dbReference type="NCBI Taxonomy" id="221103"/>
    <lineage>
        <taxon>Eukaryota</taxon>
        <taxon>Fungi</taxon>
        <taxon>Dikarya</taxon>
        <taxon>Basidiomycota</taxon>
        <taxon>Agaricomycotina</taxon>
        <taxon>Agaricomycetes</taxon>
        <taxon>Agaricomycetidae</taxon>
        <taxon>Agaricales</taxon>
        <taxon>Marasmiineae</taxon>
        <taxon>Marasmiaceae</taxon>
        <taxon>Moniliophthora</taxon>
    </lineage>
</organism>
<comment type="caution">
    <text evidence="1">The sequence shown here is derived from an EMBL/GenBank/DDBJ whole genome shotgun (WGS) entry which is preliminary data.</text>
</comment>
<protein>
    <submittedName>
        <fullName evidence="1">Uncharacterized protein</fullName>
    </submittedName>
</protein>
<name>A0A0W0FS02_MONRR</name>
<dbReference type="EMBL" id="LATX01001705">
    <property type="protein sequence ID" value="KTB39151.1"/>
    <property type="molecule type" value="Genomic_DNA"/>
</dbReference>
<gene>
    <name evidence="1" type="ORF">WG66_8271</name>
</gene>